<proteinExistence type="predicted"/>
<comment type="caution">
    <text evidence="1">The sequence shown here is derived from an EMBL/GenBank/DDBJ whole genome shotgun (WGS) entry which is preliminary data.</text>
</comment>
<protein>
    <submittedName>
        <fullName evidence="1">Uncharacterized protein</fullName>
    </submittedName>
</protein>
<dbReference type="Proteomes" id="UP001631993">
    <property type="component" value="Unassembled WGS sequence"/>
</dbReference>
<evidence type="ECO:0000313" key="2">
    <source>
        <dbReference type="Proteomes" id="UP001631993"/>
    </source>
</evidence>
<sequence>MDLAKELPSAVDAEGLLALAEGHHDRAARPLGTREVAGHLVKAYALEAPGRTVGEDDAEAALRIAAGHLALGRERGSLGLSVLLVHAGGDGDYVLLHTWIEGDMADLAIFAGPAGRPESLRPGRAGLAPCVWEAVLLAHERDAFSRHVLSGTGPLPGRLTAWSADTYAGAVR</sequence>
<dbReference type="EMBL" id="JBJVNE010000004">
    <property type="protein sequence ID" value="MFM9646164.1"/>
    <property type="molecule type" value="Genomic_DNA"/>
</dbReference>
<organism evidence="1 2">
    <name type="scientific">Streptomyces galilaeus</name>
    <dbReference type="NCBI Taxonomy" id="33899"/>
    <lineage>
        <taxon>Bacteria</taxon>
        <taxon>Bacillati</taxon>
        <taxon>Actinomycetota</taxon>
        <taxon>Actinomycetes</taxon>
        <taxon>Kitasatosporales</taxon>
        <taxon>Streptomycetaceae</taxon>
        <taxon>Streptomyces</taxon>
    </lineage>
</organism>
<name>A0ABW9ICE1_STRGJ</name>
<keyword evidence="2" id="KW-1185">Reference proteome</keyword>
<accession>A0ABW9ICE1</accession>
<dbReference type="RefSeq" id="WP_150474153.1">
    <property type="nucleotide sequence ID" value="NZ_BMVS01000008.1"/>
</dbReference>
<gene>
    <name evidence="1" type="ORF">ACKI1S_08435</name>
</gene>
<reference evidence="1 2" key="1">
    <citation type="submission" date="2024-12" db="EMBL/GenBank/DDBJ databases">
        <title>Forecasting of Potato common scab and diversities of Pathogenic streptomyces spp. in china.</title>
        <authorList>
            <person name="Handique U."/>
            <person name="Wu J."/>
        </authorList>
    </citation>
    <scope>NUCLEOTIDE SEQUENCE [LARGE SCALE GENOMIC DNA]</scope>
    <source>
        <strain evidence="1 2">ZRIMU1585</strain>
    </source>
</reference>
<evidence type="ECO:0000313" key="1">
    <source>
        <dbReference type="EMBL" id="MFM9646164.1"/>
    </source>
</evidence>
<dbReference type="GeneID" id="93760309"/>